<gene>
    <name evidence="1" type="ORF">AB7A72_04600</name>
</gene>
<evidence type="ECO:0000313" key="2">
    <source>
        <dbReference type="Proteomes" id="UP001562178"/>
    </source>
</evidence>
<comment type="caution">
    <text evidence="1">The sequence shown here is derived from an EMBL/GenBank/DDBJ whole genome shotgun (WGS) entry which is preliminary data.</text>
</comment>
<dbReference type="RefSeq" id="WP_239812189.1">
    <property type="nucleotide sequence ID" value="NZ_JBGBDC010000002.1"/>
</dbReference>
<dbReference type="Gene3D" id="3.30.450.150">
    <property type="entry name" value="Haem-degrading domain"/>
    <property type="match status" value="1"/>
</dbReference>
<dbReference type="Proteomes" id="UP001562178">
    <property type="component" value="Unassembled WGS sequence"/>
</dbReference>
<evidence type="ECO:0000313" key="1">
    <source>
        <dbReference type="EMBL" id="MEY2250271.1"/>
    </source>
</evidence>
<dbReference type="PANTHER" id="PTHR34309:SF1">
    <property type="entry name" value="PROTEIN GLCG"/>
    <property type="match status" value="1"/>
</dbReference>
<dbReference type="PANTHER" id="PTHR34309">
    <property type="entry name" value="SLR1406 PROTEIN"/>
    <property type="match status" value="1"/>
</dbReference>
<sequence>MKTKAVLELADVKAVLNAAEAEAVKNQWIVSIAVVDDGGNLLGMIRRDGAAPVSAHICVAKARTSALGRRESKGFEDMINGGRTAFLSAPLIDGMLEGGVPIMKDGECVGAVGVSGVKAPEDAQIAKAGIAVLGL</sequence>
<name>A0ABV4B013_9BURK</name>
<accession>A0ABV4B013</accession>
<proteinExistence type="predicted"/>
<dbReference type="InterPro" id="IPR005624">
    <property type="entry name" value="PduO/GlcC-like"/>
</dbReference>
<dbReference type="InterPro" id="IPR052517">
    <property type="entry name" value="GlcG_carb_metab_protein"/>
</dbReference>
<dbReference type="SUPFAM" id="SSF143744">
    <property type="entry name" value="GlcG-like"/>
    <property type="match status" value="1"/>
</dbReference>
<keyword evidence="2" id="KW-1185">Reference proteome</keyword>
<dbReference type="InterPro" id="IPR038084">
    <property type="entry name" value="PduO/GlcC-like_sf"/>
</dbReference>
<organism evidence="1 2">
    <name type="scientific">Comamonas sediminis</name>
    <dbReference type="NCBI Taxonomy" id="1783360"/>
    <lineage>
        <taxon>Bacteria</taxon>
        <taxon>Pseudomonadati</taxon>
        <taxon>Pseudomonadota</taxon>
        <taxon>Betaproteobacteria</taxon>
        <taxon>Burkholderiales</taxon>
        <taxon>Comamonadaceae</taxon>
        <taxon>Comamonas</taxon>
    </lineage>
</organism>
<protein>
    <submittedName>
        <fullName evidence="1">Heme-binding protein</fullName>
    </submittedName>
</protein>
<dbReference type="EMBL" id="JBGBDC010000002">
    <property type="protein sequence ID" value="MEY2250271.1"/>
    <property type="molecule type" value="Genomic_DNA"/>
</dbReference>
<reference evidence="1 2" key="1">
    <citation type="journal article" date="2016" name="Int. J. Syst. Evol. Microbiol.">
        <title>Description of Comamonas sediminis sp. nov., isolated from lagoon sediments.</title>
        <authorList>
            <person name="Subhash Y."/>
            <person name="Bang J.J."/>
            <person name="You T.H."/>
            <person name="Lee S.S."/>
        </authorList>
    </citation>
    <scope>NUCLEOTIDE SEQUENCE [LARGE SCALE GENOMIC DNA]</scope>
    <source>
        <strain evidence="1 2">JCM 31169</strain>
    </source>
</reference>
<dbReference type="Pfam" id="PF03928">
    <property type="entry name" value="HbpS-like"/>
    <property type="match status" value="1"/>
</dbReference>